<proteinExistence type="inferred from homology"/>
<evidence type="ECO:0000256" key="10">
    <source>
        <dbReference type="ARBA" id="ARBA00044754"/>
    </source>
</evidence>
<protein>
    <recommendedName>
        <fullName evidence="11">Dynein regulatory complex protein 12</fullName>
    </recommendedName>
</protein>
<dbReference type="AlphaFoldDB" id="A0AA88YRF4"/>
<evidence type="ECO:0000256" key="5">
    <source>
        <dbReference type="ARBA" id="ARBA00022846"/>
    </source>
</evidence>
<feature type="coiled-coil region" evidence="12">
    <location>
        <begin position="88"/>
        <end position="140"/>
    </location>
</feature>
<comment type="function">
    <text evidence="1">Component of the nexin-dynein regulatory complex (N-DRC), a key regulator of ciliary/flagellar motility which maintains the alignment and integrity of the distal axoneme and regulates microtubule sliding in motile axonemes.</text>
</comment>
<keyword evidence="6 12" id="KW-0175">Coiled coil</keyword>
<name>A0AA88YRF4_PINIB</name>
<accession>A0AA88YRF4</accession>
<gene>
    <name evidence="13" type="ORF">FSP39_002101</name>
</gene>
<evidence type="ECO:0000256" key="8">
    <source>
        <dbReference type="ARBA" id="ARBA00023212"/>
    </source>
</evidence>
<evidence type="ECO:0000256" key="6">
    <source>
        <dbReference type="ARBA" id="ARBA00023054"/>
    </source>
</evidence>
<evidence type="ECO:0000256" key="2">
    <source>
        <dbReference type="ARBA" id="ARBA00004611"/>
    </source>
</evidence>
<evidence type="ECO:0000256" key="3">
    <source>
        <dbReference type="ARBA" id="ARBA00011248"/>
    </source>
</evidence>
<comment type="similarity">
    <text evidence="10">Belongs to the DRC12 family.</text>
</comment>
<comment type="subcellular location">
    <subcellularLocation>
        <location evidence="2">Cytoplasm</location>
        <location evidence="2">Cytoskeleton</location>
        <location evidence="2">Flagellum axoneme</location>
    </subcellularLocation>
</comment>
<keyword evidence="5" id="KW-0282">Flagellum</keyword>
<keyword evidence="4" id="KW-0963">Cytoplasm</keyword>
<evidence type="ECO:0000256" key="1">
    <source>
        <dbReference type="ARBA" id="ARBA00003029"/>
    </source>
</evidence>
<dbReference type="PANTHER" id="PTHR28656">
    <property type="entry name" value="COILED-COIL DOMAIN-CONTAINING PROTEIN 153"/>
    <property type="match status" value="1"/>
</dbReference>
<evidence type="ECO:0000256" key="11">
    <source>
        <dbReference type="ARBA" id="ARBA00044800"/>
    </source>
</evidence>
<evidence type="ECO:0000313" key="13">
    <source>
        <dbReference type="EMBL" id="KAK3106887.1"/>
    </source>
</evidence>
<organism evidence="13 14">
    <name type="scientific">Pinctada imbricata</name>
    <name type="common">Atlantic pearl-oyster</name>
    <name type="synonym">Pinctada martensii</name>
    <dbReference type="NCBI Taxonomy" id="66713"/>
    <lineage>
        <taxon>Eukaryota</taxon>
        <taxon>Metazoa</taxon>
        <taxon>Spiralia</taxon>
        <taxon>Lophotrochozoa</taxon>
        <taxon>Mollusca</taxon>
        <taxon>Bivalvia</taxon>
        <taxon>Autobranchia</taxon>
        <taxon>Pteriomorphia</taxon>
        <taxon>Pterioida</taxon>
        <taxon>Pterioidea</taxon>
        <taxon>Pteriidae</taxon>
        <taxon>Pinctada</taxon>
    </lineage>
</organism>
<sequence length="200" mass="24098">MIYHFYTDATLELDDKYKKTMMEIEALKDNLAIRKELSRRNQLTSDTMKAQMADTASELEKHKQDQQDINTAMTQQYKKMQTDKDYKIHYLERELMQTQKQLRETEKKLKETEDEKERIIKEKDEEIADLQHSMFALERDYKGILDDALRKLIEKLDGAKEKWEENATGIQTKNKQMLMELRMTDPWLFDEVHPMRTLHF</sequence>
<evidence type="ECO:0000256" key="12">
    <source>
        <dbReference type="SAM" id="Coils"/>
    </source>
</evidence>
<dbReference type="Proteomes" id="UP001186944">
    <property type="component" value="Unassembled WGS sequence"/>
</dbReference>
<reference evidence="13" key="1">
    <citation type="submission" date="2019-08" db="EMBL/GenBank/DDBJ databases">
        <title>The improved chromosome-level genome for the pearl oyster Pinctada fucata martensii using PacBio sequencing and Hi-C.</title>
        <authorList>
            <person name="Zheng Z."/>
        </authorList>
    </citation>
    <scope>NUCLEOTIDE SEQUENCE</scope>
    <source>
        <strain evidence="13">ZZ-2019</strain>
        <tissue evidence="13">Adductor muscle</tissue>
    </source>
</reference>
<comment type="caution">
    <text evidence="13">The sequence shown here is derived from an EMBL/GenBank/DDBJ whole genome shotgun (WGS) entry which is preliminary data.</text>
</comment>
<evidence type="ECO:0000256" key="7">
    <source>
        <dbReference type="ARBA" id="ARBA00023069"/>
    </source>
</evidence>
<keyword evidence="7" id="KW-0969">Cilium</keyword>
<keyword evidence="8" id="KW-0206">Cytoskeleton</keyword>
<dbReference type="PANTHER" id="PTHR28656:SF1">
    <property type="entry name" value="COILED-COIL DOMAIN-CONTAINING PROTEIN 153"/>
    <property type="match status" value="1"/>
</dbReference>
<evidence type="ECO:0000256" key="9">
    <source>
        <dbReference type="ARBA" id="ARBA00023273"/>
    </source>
</evidence>
<dbReference type="InterPro" id="IPR033585">
    <property type="entry name" value="DRC12-like"/>
</dbReference>
<keyword evidence="14" id="KW-1185">Reference proteome</keyword>
<comment type="subunit">
    <text evidence="3">Component of the nexin-dynein regulatory complex (N-DRC).</text>
</comment>
<evidence type="ECO:0000256" key="4">
    <source>
        <dbReference type="ARBA" id="ARBA00022490"/>
    </source>
</evidence>
<keyword evidence="9" id="KW-0966">Cell projection</keyword>
<dbReference type="EMBL" id="VSWD01000002">
    <property type="protein sequence ID" value="KAK3106887.1"/>
    <property type="molecule type" value="Genomic_DNA"/>
</dbReference>
<evidence type="ECO:0000313" key="14">
    <source>
        <dbReference type="Proteomes" id="UP001186944"/>
    </source>
</evidence>